<organism evidence="2 3">
    <name type="scientific">Popillia japonica</name>
    <name type="common">Japanese beetle</name>
    <dbReference type="NCBI Taxonomy" id="7064"/>
    <lineage>
        <taxon>Eukaryota</taxon>
        <taxon>Metazoa</taxon>
        <taxon>Ecdysozoa</taxon>
        <taxon>Arthropoda</taxon>
        <taxon>Hexapoda</taxon>
        <taxon>Insecta</taxon>
        <taxon>Pterygota</taxon>
        <taxon>Neoptera</taxon>
        <taxon>Endopterygota</taxon>
        <taxon>Coleoptera</taxon>
        <taxon>Polyphaga</taxon>
        <taxon>Scarabaeiformia</taxon>
        <taxon>Scarabaeidae</taxon>
        <taxon>Rutelinae</taxon>
        <taxon>Popillia</taxon>
    </lineage>
</organism>
<feature type="compositionally biased region" description="Basic and acidic residues" evidence="1">
    <location>
        <begin position="47"/>
        <end position="75"/>
    </location>
</feature>
<dbReference type="Proteomes" id="UP001458880">
    <property type="component" value="Unassembled WGS sequence"/>
</dbReference>
<evidence type="ECO:0000313" key="3">
    <source>
        <dbReference type="Proteomes" id="UP001458880"/>
    </source>
</evidence>
<evidence type="ECO:0000313" key="2">
    <source>
        <dbReference type="EMBL" id="KAK9694199.1"/>
    </source>
</evidence>
<accession>A0AAW1IVZ6</accession>
<feature type="compositionally biased region" description="Acidic residues" evidence="1">
    <location>
        <begin position="35"/>
        <end position="46"/>
    </location>
</feature>
<protein>
    <submittedName>
        <fullName evidence="2">Uncharacterized protein</fullName>
    </submittedName>
</protein>
<comment type="caution">
    <text evidence="2">The sequence shown here is derived from an EMBL/GenBank/DDBJ whole genome shotgun (WGS) entry which is preliminary data.</text>
</comment>
<dbReference type="AlphaFoldDB" id="A0AAW1IVZ6"/>
<feature type="compositionally biased region" description="Basic and acidic residues" evidence="1">
    <location>
        <begin position="90"/>
        <end position="103"/>
    </location>
</feature>
<dbReference type="EMBL" id="JASPKY010000519">
    <property type="protein sequence ID" value="KAK9694199.1"/>
    <property type="molecule type" value="Genomic_DNA"/>
</dbReference>
<gene>
    <name evidence="2" type="ORF">QE152_g33698</name>
</gene>
<evidence type="ECO:0000256" key="1">
    <source>
        <dbReference type="SAM" id="MobiDB-lite"/>
    </source>
</evidence>
<reference evidence="2 3" key="1">
    <citation type="journal article" date="2024" name="BMC Genomics">
        <title>De novo assembly and annotation of Popillia japonica's genome with initial clues to its potential as an invasive pest.</title>
        <authorList>
            <person name="Cucini C."/>
            <person name="Boschi S."/>
            <person name="Funari R."/>
            <person name="Cardaioli E."/>
            <person name="Iannotti N."/>
            <person name="Marturano G."/>
            <person name="Paoli F."/>
            <person name="Bruttini M."/>
            <person name="Carapelli A."/>
            <person name="Frati F."/>
            <person name="Nardi F."/>
        </authorList>
    </citation>
    <scope>NUCLEOTIDE SEQUENCE [LARGE SCALE GENOMIC DNA]</scope>
    <source>
        <strain evidence="2">DMR45628</strain>
    </source>
</reference>
<sequence>MGCASNQHVRVAKKTRPTRRLLSLWQECEADEPFIDEANSEEEDEIDHVRCNSDYSDQKQEGSVEEEGQMREQLGRQEGPLQQNGGSLRGRVESGGDAGKCRETHDLLVSFPVVQRQPERLDTSHQVQ</sequence>
<name>A0AAW1IVZ6_POPJA</name>
<feature type="region of interest" description="Disordered" evidence="1">
    <location>
        <begin position="35"/>
        <end position="103"/>
    </location>
</feature>
<proteinExistence type="predicted"/>
<keyword evidence="3" id="KW-1185">Reference proteome</keyword>